<accession>A0AAV7WCW5</accession>
<comment type="caution">
    <text evidence="2">The sequence shown here is derived from an EMBL/GenBank/DDBJ whole genome shotgun (WGS) entry which is preliminary data.</text>
</comment>
<organism evidence="2 3">
    <name type="scientific">Pleurodeles waltl</name>
    <name type="common">Iberian ribbed newt</name>
    <dbReference type="NCBI Taxonomy" id="8319"/>
    <lineage>
        <taxon>Eukaryota</taxon>
        <taxon>Metazoa</taxon>
        <taxon>Chordata</taxon>
        <taxon>Craniata</taxon>
        <taxon>Vertebrata</taxon>
        <taxon>Euteleostomi</taxon>
        <taxon>Amphibia</taxon>
        <taxon>Batrachia</taxon>
        <taxon>Caudata</taxon>
        <taxon>Salamandroidea</taxon>
        <taxon>Salamandridae</taxon>
        <taxon>Pleurodelinae</taxon>
        <taxon>Pleurodeles</taxon>
    </lineage>
</organism>
<dbReference type="AlphaFoldDB" id="A0AAV7WCW5"/>
<evidence type="ECO:0000256" key="1">
    <source>
        <dbReference type="SAM" id="MobiDB-lite"/>
    </source>
</evidence>
<gene>
    <name evidence="2" type="ORF">NDU88_005777</name>
</gene>
<feature type="compositionally biased region" description="Polar residues" evidence="1">
    <location>
        <begin position="9"/>
        <end position="32"/>
    </location>
</feature>
<evidence type="ECO:0000313" key="3">
    <source>
        <dbReference type="Proteomes" id="UP001066276"/>
    </source>
</evidence>
<evidence type="ECO:0000313" key="2">
    <source>
        <dbReference type="EMBL" id="KAJ1210413.1"/>
    </source>
</evidence>
<reference evidence="2" key="1">
    <citation type="journal article" date="2022" name="bioRxiv">
        <title>Sequencing and chromosome-scale assembly of the giantPleurodeles waltlgenome.</title>
        <authorList>
            <person name="Brown T."/>
            <person name="Elewa A."/>
            <person name="Iarovenko S."/>
            <person name="Subramanian E."/>
            <person name="Araus A.J."/>
            <person name="Petzold A."/>
            <person name="Susuki M."/>
            <person name="Suzuki K.-i.T."/>
            <person name="Hayashi T."/>
            <person name="Toyoda A."/>
            <person name="Oliveira C."/>
            <person name="Osipova E."/>
            <person name="Leigh N.D."/>
            <person name="Simon A."/>
            <person name="Yun M.H."/>
        </authorList>
    </citation>
    <scope>NUCLEOTIDE SEQUENCE</scope>
    <source>
        <strain evidence="2">20211129_DDA</strain>
        <tissue evidence="2">Liver</tissue>
    </source>
</reference>
<protein>
    <submittedName>
        <fullName evidence="2">Uncharacterized protein</fullName>
    </submittedName>
</protein>
<keyword evidence="3" id="KW-1185">Reference proteome</keyword>
<dbReference type="Proteomes" id="UP001066276">
    <property type="component" value="Chromosome 1_2"/>
</dbReference>
<dbReference type="EMBL" id="JANPWB010000002">
    <property type="protein sequence ID" value="KAJ1210413.1"/>
    <property type="molecule type" value="Genomic_DNA"/>
</dbReference>
<sequence length="123" mass="12772">MPTGVHQGPLSSNHFTSSEFAGAPSPTSSQAASWPAPGSHRHPGDVLLLLSQLATRRPHSSSLGSCSCLRAVPQSVSTIGPPGPNRRPRRSGGDSLGVPRCPRADRPRAASARSSARGHKPRS</sequence>
<feature type="region of interest" description="Disordered" evidence="1">
    <location>
        <begin position="1"/>
        <end position="44"/>
    </location>
</feature>
<proteinExistence type="predicted"/>
<name>A0AAV7WCW5_PLEWA</name>
<feature type="region of interest" description="Disordered" evidence="1">
    <location>
        <begin position="58"/>
        <end position="123"/>
    </location>
</feature>